<proteinExistence type="predicted"/>
<keyword evidence="1" id="KW-0812">Transmembrane</keyword>
<dbReference type="AlphaFoldDB" id="A0A420VU01"/>
<feature type="transmembrane region" description="Helical" evidence="1">
    <location>
        <begin position="9"/>
        <end position="27"/>
    </location>
</feature>
<evidence type="ECO:0000313" key="2">
    <source>
        <dbReference type="EMBL" id="RKO69737.1"/>
    </source>
</evidence>
<keyword evidence="3" id="KW-1185">Reference proteome</keyword>
<keyword evidence="1" id="KW-0472">Membrane</keyword>
<sequence length="68" mass="7760">MKGVPNMELPFLISIIASISNLIAVYVKTGEKKAEKNPFFYNMMMNFLNIILSSINISINFIVFPLLY</sequence>
<gene>
    <name evidence="2" type="ORF">D7322_20960</name>
</gene>
<organism evidence="2 3">
    <name type="scientific">Sphingobacterium puteale</name>
    <dbReference type="NCBI Taxonomy" id="2420510"/>
    <lineage>
        <taxon>Bacteria</taxon>
        <taxon>Pseudomonadati</taxon>
        <taxon>Bacteroidota</taxon>
        <taxon>Sphingobacteriia</taxon>
        <taxon>Sphingobacteriales</taxon>
        <taxon>Sphingobacteriaceae</taxon>
        <taxon>Sphingobacterium</taxon>
    </lineage>
</organism>
<feature type="transmembrane region" description="Helical" evidence="1">
    <location>
        <begin position="47"/>
        <end position="67"/>
    </location>
</feature>
<keyword evidence="1" id="KW-1133">Transmembrane helix</keyword>
<name>A0A420VU01_9SPHI</name>
<evidence type="ECO:0000313" key="3">
    <source>
        <dbReference type="Proteomes" id="UP000282423"/>
    </source>
</evidence>
<dbReference type="Proteomes" id="UP000282423">
    <property type="component" value="Unassembled WGS sequence"/>
</dbReference>
<reference evidence="2 3" key="1">
    <citation type="submission" date="2018-10" db="EMBL/GenBank/DDBJ databases">
        <title>Sphingobacterium sp. M05W1-28.</title>
        <authorList>
            <person name="Cai H."/>
        </authorList>
    </citation>
    <scope>NUCLEOTIDE SEQUENCE [LARGE SCALE GENOMIC DNA]</scope>
    <source>
        <strain evidence="2 3">M05W1-28</strain>
    </source>
</reference>
<evidence type="ECO:0000256" key="1">
    <source>
        <dbReference type="SAM" id="Phobius"/>
    </source>
</evidence>
<protein>
    <submittedName>
        <fullName evidence="2">Uncharacterized protein</fullName>
    </submittedName>
</protein>
<comment type="caution">
    <text evidence="2">The sequence shown here is derived from an EMBL/GenBank/DDBJ whole genome shotgun (WGS) entry which is preliminary data.</text>
</comment>
<dbReference type="EMBL" id="RBWS01000017">
    <property type="protein sequence ID" value="RKO69737.1"/>
    <property type="molecule type" value="Genomic_DNA"/>
</dbReference>
<accession>A0A420VU01</accession>